<proteinExistence type="predicted"/>
<reference evidence="2 3" key="1">
    <citation type="submission" date="2016-07" db="EMBL/GenBank/DDBJ databases">
        <title>Pervasive Adenine N6-methylation of Active Genes in Fungi.</title>
        <authorList>
            <consortium name="DOE Joint Genome Institute"/>
            <person name="Mondo S.J."/>
            <person name="Dannebaum R.O."/>
            <person name="Kuo R.C."/>
            <person name="Labutti K."/>
            <person name="Haridas S."/>
            <person name="Kuo A."/>
            <person name="Salamov A."/>
            <person name="Ahrendt S.R."/>
            <person name="Lipzen A."/>
            <person name="Sullivan W."/>
            <person name="Andreopoulos W.B."/>
            <person name="Clum A."/>
            <person name="Lindquist E."/>
            <person name="Daum C."/>
            <person name="Ramamoorthy G.K."/>
            <person name="Gryganskyi A."/>
            <person name="Culley D."/>
            <person name="Magnuson J.K."/>
            <person name="James T.Y."/>
            <person name="O'Malley M.A."/>
            <person name="Stajich J.E."/>
            <person name="Spatafora J.W."/>
            <person name="Visel A."/>
            <person name="Grigoriev I.V."/>
        </authorList>
    </citation>
    <scope>NUCLEOTIDE SEQUENCE [LARGE SCALE GENOMIC DNA]</scope>
    <source>
        <strain evidence="2 3">PL171</strain>
    </source>
</reference>
<feature type="compositionally biased region" description="Low complexity" evidence="1">
    <location>
        <begin position="40"/>
        <end position="56"/>
    </location>
</feature>
<keyword evidence="3" id="KW-1185">Reference proteome</keyword>
<organism evidence="2 3">
    <name type="scientific">Catenaria anguillulae PL171</name>
    <dbReference type="NCBI Taxonomy" id="765915"/>
    <lineage>
        <taxon>Eukaryota</taxon>
        <taxon>Fungi</taxon>
        <taxon>Fungi incertae sedis</taxon>
        <taxon>Blastocladiomycota</taxon>
        <taxon>Blastocladiomycetes</taxon>
        <taxon>Blastocladiales</taxon>
        <taxon>Catenariaceae</taxon>
        <taxon>Catenaria</taxon>
    </lineage>
</organism>
<dbReference type="EMBL" id="MCFL01000076">
    <property type="protein sequence ID" value="ORZ30723.1"/>
    <property type="molecule type" value="Genomic_DNA"/>
</dbReference>
<sequence length="211" mass="21281">MTAKTRDDIYHCDVFHSKISNPATDTQDTTIVKVQTTGDSGFKSASSSSSSPLSTSPRRADSLSSCANLVSANSTTNATDADAAEVLLALAAPSSCATASNALSTVASSPTSNPSPTTTAVPLHATFDSPADLELASLPPAPAPAPASSSASIACVAGIAPPSAEAIVVAQRSMLSDDELLAGIASAEAMEEHTRTATLGWMRLGCRCNVV</sequence>
<dbReference type="AlphaFoldDB" id="A0A1Y2HAJ4"/>
<name>A0A1Y2HAJ4_9FUNG</name>
<protein>
    <submittedName>
        <fullName evidence="2">Uncharacterized protein</fullName>
    </submittedName>
</protein>
<evidence type="ECO:0000256" key="1">
    <source>
        <dbReference type="SAM" id="MobiDB-lite"/>
    </source>
</evidence>
<gene>
    <name evidence="2" type="ORF">BCR44DRAFT_178961</name>
</gene>
<accession>A0A1Y2HAJ4</accession>
<comment type="caution">
    <text evidence="2">The sequence shown here is derived from an EMBL/GenBank/DDBJ whole genome shotgun (WGS) entry which is preliminary data.</text>
</comment>
<evidence type="ECO:0000313" key="2">
    <source>
        <dbReference type="EMBL" id="ORZ30723.1"/>
    </source>
</evidence>
<feature type="region of interest" description="Disordered" evidence="1">
    <location>
        <begin position="38"/>
        <end position="59"/>
    </location>
</feature>
<evidence type="ECO:0000313" key="3">
    <source>
        <dbReference type="Proteomes" id="UP000193411"/>
    </source>
</evidence>
<dbReference type="Proteomes" id="UP000193411">
    <property type="component" value="Unassembled WGS sequence"/>
</dbReference>